<dbReference type="GO" id="GO:0008139">
    <property type="term" value="F:nuclear localization sequence binding"/>
    <property type="evidence" value="ECO:0007669"/>
    <property type="project" value="TreeGrafter"/>
</dbReference>
<dbReference type="InterPro" id="IPR036903">
    <property type="entry name" value="Nup98_auto-Pept-S59_dom_sf"/>
</dbReference>
<dbReference type="SUPFAM" id="SSF82215">
    <property type="entry name" value="C-terminal autoproteolytic domain of nucleoporin nup98"/>
    <property type="match status" value="1"/>
</dbReference>
<feature type="compositionally biased region" description="Low complexity" evidence="9">
    <location>
        <begin position="458"/>
        <end position="475"/>
    </location>
</feature>
<dbReference type="GO" id="GO:0006606">
    <property type="term" value="P:protein import into nucleus"/>
    <property type="evidence" value="ECO:0007669"/>
    <property type="project" value="TreeGrafter"/>
</dbReference>
<feature type="region of interest" description="Disordered" evidence="9">
    <location>
        <begin position="457"/>
        <end position="528"/>
    </location>
</feature>
<evidence type="ECO:0000259" key="10">
    <source>
        <dbReference type="PROSITE" id="PS51434"/>
    </source>
</evidence>
<dbReference type="Pfam" id="PF04096">
    <property type="entry name" value="Nucleoporin2"/>
    <property type="match status" value="1"/>
</dbReference>
<dbReference type="GO" id="GO:0000973">
    <property type="term" value="P:post-transcriptional tethering of RNA polymerase II gene DNA at nuclear periphery"/>
    <property type="evidence" value="ECO:0007669"/>
    <property type="project" value="TreeGrafter"/>
</dbReference>
<dbReference type="InterPro" id="IPR037665">
    <property type="entry name" value="Nucleoporin_S59-like"/>
</dbReference>
<keyword evidence="8" id="KW-0539">Nucleus</keyword>
<sequence length="851" mass="88082">MSAPLLAASPGLARGLTGCLPAPPCSLPPPQAAKDLRVLARGWSPPPRSTSPLSRVVVPMRLHLVPGTASIGAVGATGRLQPNPPVPEVARGGLAQTPRTAPQFVRDSPAACGVPPPVAGMPARCPSPARPRGRAAGAQLPGLSSPVPARGTAPPAARAPRGAAATPPVLGPPAPAPGESWLVPQLRELRAAKEEAAAQHALSNEWIAARQDSLRRDILRALSAAPGRLAEALDRWPAPLDAAGPPPQQLREFEASQHYLSSLAATPPTAECSPSPVEACSPGVDLQAGCRCAAAVPAAGAEACGEALDVGAPGPPPAPREGRSQSLERQCRADRRAPLPSDGPSPLRTGSEPAAHSQGAVTVIVSSAADGSDAEGPPDFDAVLQPTVADGIALPGEEGWRCEDGQPRRSSASSTRGDGEVAPPDLASDGVRPGPAWGGVGRSECWGEQEVCRQQAVGSSAGRAVPPPAAAAGGPASPPPTTARSNRPRSPRTSSPPPRASSSSRQRRPRSTGPGPSSGAHEAELSHHQTVLAKCSQSLTTQHLRELKSLQRPPGAVGSVLEATALLLGIQETRWQSLRKVLLGHLPERLGCFEVEEVTLGQFRRLQKLLAIPGFDEESVGSVCPAAVPLAAWCRTVDACLAQTGFRGCAEPGSRAPSEAAGVPGPRRPVGSKGPGPVLEPQEPQPHPEPAEPEQPGPPGAGAPLPSSEPEPGGGRGDGLVVTPDLAALSAEERRRVIDLRVERPGVGSVVFHGATDCAGLGDLAELVRLAPGEVLVYPGGSRPPPGQGLNKRATVTMHRCWPPQGRRRLQDPRSRERYRERIRAMTEERGAAFLDYDCDAGVWQFQVEHF</sequence>
<dbReference type="AlphaFoldDB" id="A0A7S4S3Z9"/>
<feature type="compositionally biased region" description="Pro residues" evidence="9">
    <location>
        <begin position="683"/>
        <end position="701"/>
    </location>
</feature>
<feature type="compositionally biased region" description="Low complexity" evidence="9">
    <location>
        <begin position="511"/>
        <end position="520"/>
    </location>
</feature>
<reference evidence="11" key="1">
    <citation type="submission" date="2021-01" db="EMBL/GenBank/DDBJ databases">
        <authorList>
            <person name="Corre E."/>
            <person name="Pelletier E."/>
            <person name="Niang G."/>
            <person name="Scheremetjew M."/>
            <person name="Finn R."/>
            <person name="Kale V."/>
            <person name="Holt S."/>
            <person name="Cochrane G."/>
            <person name="Meng A."/>
            <person name="Brown T."/>
            <person name="Cohen L."/>
        </authorList>
    </citation>
    <scope>NUCLEOTIDE SEQUENCE</scope>
    <source>
        <strain evidence="11">CCMP3105</strain>
    </source>
</reference>
<feature type="compositionally biased region" description="Basic and acidic residues" evidence="9">
    <location>
        <begin position="398"/>
        <end position="407"/>
    </location>
</feature>
<dbReference type="Gene3D" id="1.20.920.60">
    <property type="match status" value="1"/>
</dbReference>
<proteinExistence type="inferred from homology"/>
<dbReference type="PANTHER" id="PTHR23198:SF6">
    <property type="entry name" value="NUCLEAR PORE COMPLEX PROTEIN NUP98-NUP96"/>
    <property type="match status" value="1"/>
</dbReference>
<dbReference type="InterPro" id="IPR007230">
    <property type="entry name" value="Nup98_auto-Pept-S59_dom"/>
</dbReference>
<evidence type="ECO:0000256" key="9">
    <source>
        <dbReference type="SAM" id="MobiDB-lite"/>
    </source>
</evidence>
<comment type="subcellular location">
    <subcellularLocation>
        <location evidence="1">Nucleus</location>
        <location evidence="1">Nuclear pore complex</location>
    </subcellularLocation>
</comment>
<dbReference type="GO" id="GO:0034398">
    <property type="term" value="P:telomere tethering at nuclear periphery"/>
    <property type="evidence" value="ECO:0007669"/>
    <property type="project" value="TreeGrafter"/>
</dbReference>
<feature type="region of interest" description="Disordered" evidence="9">
    <location>
        <begin position="124"/>
        <end position="169"/>
    </location>
</feature>
<dbReference type="GO" id="GO:0044614">
    <property type="term" value="C:nuclear pore cytoplasmic filaments"/>
    <property type="evidence" value="ECO:0007669"/>
    <property type="project" value="TreeGrafter"/>
</dbReference>
<evidence type="ECO:0000256" key="7">
    <source>
        <dbReference type="ARBA" id="ARBA00023132"/>
    </source>
</evidence>
<dbReference type="Gene3D" id="3.30.1610.10">
    <property type="entry name" value="Peptidase S59, nucleoporin"/>
    <property type="match status" value="1"/>
</dbReference>
<evidence type="ECO:0000256" key="1">
    <source>
        <dbReference type="ARBA" id="ARBA00004567"/>
    </source>
</evidence>
<comment type="similarity">
    <text evidence="2">Belongs to the nucleoporin GLFG family.</text>
</comment>
<dbReference type="PANTHER" id="PTHR23198">
    <property type="entry name" value="NUCLEOPORIN"/>
    <property type="match status" value="1"/>
</dbReference>
<dbReference type="EMBL" id="HBNR01063285">
    <property type="protein sequence ID" value="CAE4633793.1"/>
    <property type="molecule type" value="Transcribed_RNA"/>
</dbReference>
<feature type="compositionally biased region" description="Low complexity" evidence="9">
    <location>
        <begin position="702"/>
        <end position="711"/>
    </location>
</feature>
<keyword evidence="6" id="KW-0811">Translocation</keyword>
<dbReference type="PROSITE" id="PS51434">
    <property type="entry name" value="NUP_C"/>
    <property type="match status" value="1"/>
</dbReference>
<evidence type="ECO:0000256" key="3">
    <source>
        <dbReference type="ARBA" id="ARBA00022448"/>
    </source>
</evidence>
<keyword evidence="3" id="KW-0813">Transport</keyword>
<gene>
    <name evidence="11" type="ORF">AMON00008_LOCUS44664</name>
</gene>
<dbReference type="GO" id="GO:0006405">
    <property type="term" value="P:RNA export from nucleus"/>
    <property type="evidence" value="ECO:0007669"/>
    <property type="project" value="TreeGrafter"/>
</dbReference>
<dbReference type="GO" id="GO:0003723">
    <property type="term" value="F:RNA binding"/>
    <property type="evidence" value="ECO:0007669"/>
    <property type="project" value="TreeGrafter"/>
</dbReference>
<feature type="compositionally biased region" description="Low complexity" evidence="9">
    <location>
        <begin position="134"/>
        <end position="168"/>
    </location>
</feature>
<protein>
    <recommendedName>
        <fullName evidence="10">Peptidase S59 domain-containing protein</fullName>
    </recommendedName>
</protein>
<organism evidence="11">
    <name type="scientific">Alexandrium monilatum</name>
    <dbReference type="NCBI Taxonomy" id="311494"/>
    <lineage>
        <taxon>Eukaryota</taxon>
        <taxon>Sar</taxon>
        <taxon>Alveolata</taxon>
        <taxon>Dinophyceae</taxon>
        <taxon>Gonyaulacales</taxon>
        <taxon>Pyrocystaceae</taxon>
        <taxon>Alexandrium</taxon>
    </lineage>
</organism>
<keyword evidence="7" id="KW-0906">Nuclear pore complex</keyword>
<name>A0A7S4S3Z9_9DINO</name>
<evidence type="ECO:0000256" key="8">
    <source>
        <dbReference type="ARBA" id="ARBA00023242"/>
    </source>
</evidence>
<evidence type="ECO:0000256" key="2">
    <source>
        <dbReference type="ARBA" id="ARBA00008926"/>
    </source>
</evidence>
<keyword evidence="4" id="KW-0509">mRNA transport</keyword>
<feature type="region of interest" description="Disordered" evidence="9">
    <location>
        <begin position="395"/>
        <end position="442"/>
    </location>
</feature>
<keyword evidence="5" id="KW-0653">Protein transport</keyword>
<evidence type="ECO:0000256" key="6">
    <source>
        <dbReference type="ARBA" id="ARBA00023010"/>
    </source>
</evidence>
<evidence type="ECO:0000313" key="11">
    <source>
        <dbReference type="EMBL" id="CAE4633793.1"/>
    </source>
</evidence>
<feature type="region of interest" description="Disordered" evidence="9">
    <location>
        <begin position="648"/>
        <end position="721"/>
    </location>
</feature>
<feature type="domain" description="Peptidase S59" evidence="10">
    <location>
        <begin position="717"/>
        <end position="851"/>
    </location>
</feature>
<dbReference type="GO" id="GO:0017056">
    <property type="term" value="F:structural constituent of nuclear pore"/>
    <property type="evidence" value="ECO:0007669"/>
    <property type="project" value="InterPro"/>
</dbReference>
<dbReference type="GO" id="GO:0051028">
    <property type="term" value="P:mRNA transport"/>
    <property type="evidence" value="ECO:0007669"/>
    <property type="project" value="UniProtKB-KW"/>
</dbReference>
<evidence type="ECO:0000256" key="5">
    <source>
        <dbReference type="ARBA" id="ARBA00022927"/>
    </source>
</evidence>
<evidence type="ECO:0000256" key="4">
    <source>
        <dbReference type="ARBA" id="ARBA00022816"/>
    </source>
</evidence>
<feature type="region of interest" description="Disordered" evidence="9">
    <location>
        <begin position="311"/>
        <end position="358"/>
    </location>
</feature>
<accession>A0A7S4S3Z9</accession>